<dbReference type="KEGG" id="cot:CORT_0D04140"/>
<evidence type="ECO:0000313" key="4">
    <source>
        <dbReference type="Proteomes" id="UP000005018"/>
    </source>
</evidence>
<feature type="compositionally biased region" description="Low complexity" evidence="1">
    <location>
        <begin position="130"/>
        <end position="143"/>
    </location>
</feature>
<keyword evidence="2" id="KW-1133">Transmembrane helix</keyword>
<name>H8X606_CANO9</name>
<evidence type="ECO:0000256" key="2">
    <source>
        <dbReference type="SAM" id="Phobius"/>
    </source>
</evidence>
<feature type="compositionally biased region" description="Basic and acidic residues" evidence="1">
    <location>
        <begin position="105"/>
        <end position="114"/>
    </location>
</feature>
<proteinExistence type="predicted"/>
<reference evidence="3 4" key="1">
    <citation type="journal article" date="2012" name="PLoS ONE">
        <title>Sequence and analysis of the genome of the pathogenic yeast Candida orthopsilosis.</title>
        <authorList>
            <person name="Riccombeni A."/>
            <person name="Vidanes G."/>
            <person name="Proux-Wera E."/>
            <person name="Wolfe K.H."/>
            <person name="Butler G."/>
        </authorList>
    </citation>
    <scope>NUCLEOTIDE SEQUENCE [LARGE SCALE GENOMIC DNA]</scope>
    <source>
        <strain evidence="3 4">Co 90-125</strain>
    </source>
</reference>
<dbReference type="OrthoDB" id="4026482at2759"/>
<dbReference type="Proteomes" id="UP000005018">
    <property type="component" value="Chromosome 4"/>
</dbReference>
<dbReference type="AlphaFoldDB" id="H8X606"/>
<dbReference type="GeneID" id="14540289"/>
<sequence length="195" mass="22034">MGEKDSINVNISGNDVTCKTVKAKYLRVVFAALLFFGIAMYTCCSLPHPTNLTRNPLNTETNQFNQANPAQYRKQTDLVNSITETVGQEGSAVKKLQDQTIDTEIEKTQHHKIETPTTTVDFDKREDSSSSDSDSSETSNSKSTPIYDKPWMRFIFALGGIIVLNMIAICIHHLYLIVTRSQNRYRAFEEEKSPF</sequence>
<feature type="transmembrane region" description="Helical" evidence="2">
    <location>
        <begin position="28"/>
        <end position="48"/>
    </location>
</feature>
<accession>H8X606</accession>
<dbReference type="HOGENOM" id="CLU_1396129_0_0_1"/>
<gene>
    <name evidence="3" type="ORF">CORT_0D04140</name>
</gene>
<feature type="region of interest" description="Disordered" evidence="1">
    <location>
        <begin position="105"/>
        <end position="143"/>
    </location>
</feature>
<evidence type="ECO:0000256" key="1">
    <source>
        <dbReference type="SAM" id="MobiDB-lite"/>
    </source>
</evidence>
<keyword evidence="2" id="KW-0472">Membrane</keyword>
<keyword evidence="2" id="KW-0812">Transmembrane</keyword>
<dbReference type="RefSeq" id="XP_003869389.1">
    <property type="nucleotide sequence ID" value="XM_003869340.1"/>
</dbReference>
<dbReference type="EMBL" id="HE681722">
    <property type="protein sequence ID" value="CCG23254.1"/>
    <property type="molecule type" value="Genomic_DNA"/>
</dbReference>
<keyword evidence="4" id="KW-1185">Reference proteome</keyword>
<organism evidence="3 4">
    <name type="scientific">Candida orthopsilosis (strain 90-125)</name>
    <name type="common">Yeast</name>
    <dbReference type="NCBI Taxonomy" id="1136231"/>
    <lineage>
        <taxon>Eukaryota</taxon>
        <taxon>Fungi</taxon>
        <taxon>Dikarya</taxon>
        <taxon>Ascomycota</taxon>
        <taxon>Saccharomycotina</taxon>
        <taxon>Pichiomycetes</taxon>
        <taxon>Debaryomycetaceae</taxon>
        <taxon>Candida/Lodderomyces clade</taxon>
        <taxon>Candida</taxon>
    </lineage>
</organism>
<evidence type="ECO:0000313" key="3">
    <source>
        <dbReference type="EMBL" id="CCG23254.1"/>
    </source>
</evidence>
<feature type="transmembrane region" description="Helical" evidence="2">
    <location>
        <begin position="154"/>
        <end position="178"/>
    </location>
</feature>
<protein>
    <submittedName>
        <fullName evidence="3">Uncharacterized protein</fullName>
    </submittedName>
</protein>